<name>A0A9D0ZAN3_9FIRM</name>
<sequence length="289" mass="32176">MNRSDIHIRDPFVLVHGGRYYLYGTRGKTCWGKATGFDVYVGDDLEHWDGPHACFENDGTFWADRHYWAPEVHAWKGRFYLFASFKAEGVCRGTAVLCADSPMGPFAPHSQGPVTPADWECLDGTFFVDRAGRPHMVFCHEWLQVGDGEVCAVPLTDDLRAAAGAPRVLFHASDAPWARPVEQDGRTGLVTDGPFLWRTADGTLLCLWASFSEGGYTQALAVSDTGDLDGRFTQVEPLFRRDGGHGMVFRALDGQLYLTLHSPNANPQERPHFYPLREVGGRLERTDLA</sequence>
<dbReference type="Proteomes" id="UP000886887">
    <property type="component" value="Unassembled WGS sequence"/>
</dbReference>
<dbReference type="InterPro" id="IPR006710">
    <property type="entry name" value="Glyco_hydro_43"/>
</dbReference>
<dbReference type="InterPro" id="IPR050727">
    <property type="entry name" value="GH43_arabinanases"/>
</dbReference>
<dbReference type="AlphaFoldDB" id="A0A9D0ZAN3"/>
<dbReference type="GO" id="GO:0004553">
    <property type="term" value="F:hydrolase activity, hydrolyzing O-glycosyl compounds"/>
    <property type="evidence" value="ECO:0007669"/>
    <property type="project" value="InterPro"/>
</dbReference>
<evidence type="ECO:0000256" key="3">
    <source>
        <dbReference type="ARBA" id="ARBA00022801"/>
    </source>
</evidence>
<evidence type="ECO:0000313" key="7">
    <source>
        <dbReference type="Proteomes" id="UP000886887"/>
    </source>
</evidence>
<protein>
    <submittedName>
        <fullName evidence="6">Family 43 glycosylhydrolase</fullName>
    </submittedName>
</protein>
<organism evidence="6 7">
    <name type="scientific">Candidatus Onthenecus intestinigallinarum</name>
    <dbReference type="NCBI Taxonomy" id="2840875"/>
    <lineage>
        <taxon>Bacteria</taxon>
        <taxon>Bacillati</taxon>
        <taxon>Bacillota</taxon>
        <taxon>Clostridia</taxon>
        <taxon>Eubacteriales</taxon>
        <taxon>Candidatus Onthenecus</taxon>
    </lineage>
</organism>
<dbReference type="SUPFAM" id="SSF75005">
    <property type="entry name" value="Arabinanase/levansucrase/invertase"/>
    <property type="match status" value="1"/>
</dbReference>
<dbReference type="EMBL" id="DVFJ01000026">
    <property type="protein sequence ID" value="HIQ71965.1"/>
    <property type="molecule type" value="Genomic_DNA"/>
</dbReference>
<dbReference type="InterPro" id="IPR023296">
    <property type="entry name" value="Glyco_hydro_beta-prop_sf"/>
</dbReference>
<reference evidence="6" key="2">
    <citation type="journal article" date="2021" name="PeerJ">
        <title>Extensive microbial diversity within the chicken gut microbiome revealed by metagenomics and culture.</title>
        <authorList>
            <person name="Gilroy R."/>
            <person name="Ravi A."/>
            <person name="Getino M."/>
            <person name="Pursley I."/>
            <person name="Horton D.L."/>
            <person name="Alikhan N.F."/>
            <person name="Baker D."/>
            <person name="Gharbi K."/>
            <person name="Hall N."/>
            <person name="Watson M."/>
            <person name="Adriaenssens E.M."/>
            <person name="Foster-Nyarko E."/>
            <person name="Jarju S."/>
            <person name="Secka A."/>
            <person name="Antonio M."/>
            <person name="Oren A."/>
            <person name="Chaudhuri R.R."/>
            <person name="La Ragione R."/>
            <person name="Hildebrand F."/>
            <person name="Pallen M.J."/>
        </authorList>
    </citation>
    <scope>NUCLEOTIDE SEQUENCE</scope>
    <source>
        <strain evidence="6">ChiSxjej2B14-6234</strain>
    </source>
</reference>
<evidence type="ECO:0000256" key="2">
    <source>
        <dbReference type="ARBA" id="ARBA00009865"/>
    </source>
</evidence>
<keyword evidence="3 5" id="KW-0378">Hydrolase</keyword>
<comment type="caution">
    <text evidence="6">The sequence shown here is derived from an EMBL/GenBank/DDBJ whole genome shotgun (WGS) entry which is preliminary data.</text>
</comment>
<evidence type="ECO:0000313" key="6">
    <source>
        <dbReference type="EMBL" id="HIQ71965.1"/>
    </source>
</evidence>
<dbReference type="PANTHER" id="PTHR43301:SF3">
    <property type="entry name" value="ARABINAN ENDO-1,5-ALPHA-L-ARABINOSIDASE A-RELATED"/>
    <property type="match status" value="1"/>
</dbReference>
<dbReference type="PANTHER" id="PTHR43301">
    <property type="entry name" value="ARABINAN ENDO-1,5-ALPHA-L-ARABINOSIDASE"/>
    <property type="match status" value="1"/>
</dbReference>
<comment type="similarity">
    <text evidence="2 5">Belongs to the glycosyl hydrolase 43 family.</text>
</comment>
<keyword evidence="4 5" id="KW-0326">Glycosidase</keyword>
<evidence type="ECO:0000256" key="5">
    <source>
        <dbReference type="RuleBase" id="RU361187"/>
    </source>
</evidence>
<dbReference type="CDD" id="cd08981">
    <property type="entry name" value="GH43_Bt1873-like"/>
    <property type="match status" value="1"/>
</dbReference>
<gene>
    <name evidence="6" type="ORF">IAB73_07155</name>
</gene>
<comment type="pathway">
    <text evidence="1">Glycan metabolism; L-arabinan degradation.</text>
</comment>
<reference evidence="6" key="1">
    <citation type="submission" date="2020-10" db="EMBL/GenBank/DDBJ databases">
        <authorList>
            <person name="Gilroy R."/>
        </authorList>
    </citation>
    <scope>NUCLEOTIDE SEQUENCE</scope>
    <source>
        <strain evidence="6">ChiSxjej2B14-6234</strain>
    </source>
</reference>
<dbReference type="Pfam" id="PF04616">
    <property type="entry name" value="Glyco_hydro_43"/>
    <property type="match status" value="1"/>
</dbReference>
<accession>A0A9D0ZAN3</accession>
<dbReference type="GO" id="GO:0005975">
    <property type="term" value="P:carbohydrate metabolic process"/>
    <property type="evidence" value="ECO:0007669"/>
    <property type="project" value="InterPro"/>
</dbReference>
<proteinExistence type="inferred from homology"/>
<evidence type="ECO:0000256" key="1">
    <source>
        <dbReference type="ARBA" id="ARBA00004834"/>
    </source>
</evidence>
<evidence type="ECO:0000256" key="4">
    <source>
        <dbReference type="ARBA" id="ARBA00023295"/>
    </source>
</evidence>
<dbReference type="Gene3D" id="2.115.10.20">
    <property type="entry name" value="Glycosyl hydrolase domain, family 43"/>
    <property type="match status" value="1"/>
</dbReference>